<dbReference type="InterPro" id="IPR008585">
    <property type="entry name" value="Gamma_PGA_hydro"/>
</dbReference>
<feature type="signal peptide" evidence="1">
    <location>
        <begin position="1"/>
        <end position="45"/>
    </location>
</feature>
<accession>A0ABW0YXS5</accession>
<organism evidence="2 3">
    <name type="scientific">Streptomyces gamaensis</name>
    <dbReference type="NCBI Taxonomy" id="1763542"/>
    <lineage>
        <taxon>Bacteria</taxon>
        <taxon>Bacillati</taxon>
        <taxon>Actinomycetota</taxon>
        <taxon>Actinomycetes</taxon>
        <taxon>Kitasatosporales</taxon>
        <taxon>Streptomycetaceae</taxon>
        <taxon>Streptomyces</taxon>
    </lineage>
</organism>
<evidence type="ECO:0000256" key="1">
    <source>
        <dbReference type="SAM" id="SignalP"/>
    </source>
</evidence>
<protein>
    <submittedName>
        <fullName evidence="2">Poly-gamma-glutamate hydrolase family protein</fullName>
    </submittedName>
</protein>
<feature type="chain" id="PRO_5046439264" evidence="1">
    <location>
        <begin position="46"/>
        <end position="294"/>
    </location>
</feature>
<keyword evidence="2" id="KW-0378">Hydrolase</keyword>
<dbReference type="Proteomes" id="UP001596083">
    <property type="component" value="Unassembled WGS sequence"/>
</dbReference>
<dbReference type="Pfam" id="PF05908">
    <property type="entry name" value="Gamma_PGA_hydro"/>
    <property type="match status" value="1"/>
</dbReference>
<dbReference type="EMBL" id="JBHSPB010000002">
    <property type="protein sequence ID" value="MFC5719469.1"/>
    <property type="molecule type" value="Genomic_DNA"/>
</dbReference>
<reference evidence="3" key="1">
    <citation type="journal article" date="2019" name="Int. J. Syst. Evol. Microbiol.">
        <title>The Global Catalogue of Microorganisms (GCM) 10K type strain sequencing project: providing services to taxonomists for standard genome sequencing and annotation.</title>
        <authorList>
            <consortium name="The Broad Institute Genomics Platform"/>
            <consortium name="The Broad Institute Genome Sequencing Center for Infectious Disease"/>
            <person name="Wu L."/>
            <person name="Ma J."/>
        </authorList>
    </citation>
    <scope>NUCLEOTIDE SEQUENCE [LARGE SCALE GENOMIC DNA]</scope>
    <source>
        <strain evidence="3">CGMCC 4.7304</strain>
    </source>
</reference>
<comment type="caution">
    <text evidence="2">The sequence shown here is derived from an EMBL/GenBank/DDBJ whole genome shotgun (WGS) entry which is preliminary data.</text>
</comment>
<sequence>MSLLQSPQSQPQPHAGRRTVLTAAVAAAAAGVPLLTGFGSGTAHAAAAGDLYTSNTDLYTRLPNGEGTEYARRYRRHEMLDASPDGRYPYNRTTVLALHGGGIEGGTSELCLGIAGYHPATSEPVRADGPFHDYWMFEGLRNSDNRGLHVTSKHCDDHVARSMAAGSLNVLSLHGCSAAQAGAPASRPEAVVVGGLNAGFQRLMTEELRAAGFQTIDGAKVPDLNGDHPDNICNRTMLGKGGQLELTTELRQSMFGTFTRQGRPKSTNETFWRFTAACRAAIARLEAGADQRIL</sequence>
<evidence type="ECO:0000313" key="3">
    <source>
        <dbReference type="Proteomes" id="UP001596083"/>
    </source>
</evidence>
<evidence type="ECO:0000313" key="2">
    <source>
        <dbReference type="EMBL" id="MFC5719469.1"/>
    </source>
</evidence>
<dbReference type="GO" id="GO:0016787">
    <property type="term" value="F:hydrolase activity"/>
    <property type="evidence" value="ECO:0007669"/>
    <property type="project" value="UniProtKB-KW"/>
</dbReference>
<dbReference type="InterPro" id="IPR006311">
    <property type="entry name" value="TAT_signal"/>
</dbReference>
<proteinExistence type="predicted"/>
<name>A0ABW0YXS5_9ACTN</name>
<dbReference type="RefSeq" id="WP_390314556.1">
    <property type="nucleotide sequence ID" value="NZ_JBHSPB010000002.1"/>
</dbReference>
<dbReference type="InterPro" id="IPR038128">
    <property type="entry name" value="Gamma_PGA_hydro_sf"/>
</dbReference>
<keyword evidence="1" id="KW-0732">Signal</keyword>
<dbReference type="Gene3D" id="3.40.630.100">
    <property type="entry name" value="Poly-gamma-glutamate hydrolase, zinc-binding motif"/>
    <property type="match status" value="1"/>
</dbReference>
<gene>
    <name evidence="2" type="ORF">ACFP1Z_04620</name>
</gene>
<keyword evidence="3" id="KW-1185">Reference proteome</keyword>
<dbReference type="PROSITE" id="PS51318">
    <property type="entry name" value="TAT"/>
    <property type="match status" value="1"/>
</dbReference>